<dbReference type="PANTHER" id="PTHR21645:SF2">
    <property type="entry name" value="GLYCOSYLTRANSFERASE FAMILY 92 PROTEIN F59C6.8"/>
    <property type="match status" value="1"/>
</dbReference>
<evidence type="ECO:0000313" key="9">
    <source>
        <dbReference type="EMBL" id="KAI1726192.1"/>
    </source>
</evidence>
<dbReference type="AlphaFoldDB" id="A0AAD4NEZ6"/>
<comment type="caution">
    <text evidence="9">The sequence shown here is derived from an EMBL/GenBank/DDBJ whole genome shotgun (WGS) entry which is preliminary data.</text>
</comment>
<dbReference type="GO" id="GO:0016757">
    <property type="term" value="F:glycosyltransferase activity"/>
    <property type="evidence" value="ECO:0007669"/>
    <property type="project" value="UniProtKB-UniRule"/>
</dbReference>
<dbReference type="Proteomes" id="UP001201812">
    <property type="component" value="Unassembled WGS sequence"/>
</dbReference>
<reference evidence="9" key="1">
    <citation type="submission" date="2022-01" db="EMBL/GenBank/DDBJ databases">
        <title>Genome Sequence Resource for Two Populations of Ditylenchus destructor, the Migratory Endoparasitic Phytonematode.</title>
        <authorList>
            <person name="Zhang H."/>
            <person name="Lin R."/>
            <person name="Xie B."/>
        </authorList>
    </citation>
    <scope>NUCLEOTIDE SEQUENCE</scope>
    <source>
        <strain evidence="9">BazhouSP</strain>
    </source>
</reference>
<evidence type="ECO:0000256" key="1">
    <source>
        <dbReference type="ARBA" id="ARBA00004167"/>
    </source>
</evidence>
<keyword evidence="5" id="KW-0812">Transmembrane</keyword>
<dbReference type="GO" id="GO:0016020">
    <property type="term" value="C:membrane"/>
    <property type="evidence" value="ECO:0007669"/>
    <property type="project" value="UniProtKB-SubCell"/>
</dbReference>
<dbReference type="InterPro" id="IPR052012">
    <property type="entry name" value="GTase_92"/>
</dbReference>
<comment type="similarity">
    <text evidence="2 8">Belongs to the glycosyltransferase 92 family.</text>
</comment>
<dbReference type="PANTHER" id="PTHR21645">
    <property type="entry name" value="GLYCOSYLTRANSFERASE FAMILY 92 PROTEIN"/>
    <property type="match status" value="1"/>
</dbReference>
<protein>
    <recommendedName>
        <fullName evidence="8">Glycosyltransferase family 92 protein</fullName>
        <ecNumber evidence="8">2.4.1.-</ecNumber>
    </recommendedName>
</protein>
<evidence type="ECO:0000256" key="3">
    <source>
        <dbReference type="ARBA" id="ARBA00022676"/>
    </source>
</evidence>
<evidence type="ECO:0000256" key="6">
    <source>
        <dbReference type="ARBA" id="ARBA00022989"/>
    </source>
</evidence>
<evidence type="ECO:0000256" key="4">
    <source>
        <dbReference type="ARBA" id="ARBA00022679"/>
    </source>
</evidence>
<proteinExistence type="inferred from homology"/>
<name>A0AAD4NEZ6_9BILA</name>
<evidence type="ECO:0000256" key="8">
    <source>
        <dbReference type="RuleBase" id="RU366017"/>
    </source>
</evidence>
<keyword evidence="10" id="KW-1185">Reference proteome</keyword>
<keyword evidence="6" id="KW-1133">Transmembrane helix</keyword>
<evidence type="ECO:0000256" key="7">
    <source>
        <dbReference type="ARBA" id="ARBA00023136"/>
    </source>
</evidence>
<dbReference type="InterPro" id="IPR008166">
    <property type="entry name" value="Glyco_transf_92"/>
</dbReference>
<accession>A0AAD4NEZ6</accession>
<keyword evidence="3 8" id="KW-0328">Glycosyltransferase</keyword>
<comment type="subcellular location">
    <subcellularLocation>
        <location evidence="1">Membrane</location>
        <topology evidence="1">Single-pass membrane protein</topology>
    </subcellularLocation>
</comment>
<organism evidence="9 10">
    <name type="scientific">Ditylenchus destructor</name>
    <dbReference type="NCBI Taxonomy" id="166010"/>
    <lineage>
        <taxon>Eukaryota</taxon>
        <taxon>Metazoa</taxon>
        <taxon>Ecdysozoa</taxon>
        <taxon>Nematoda</taxon>
        <taxon>Chromadorea</taxon>
        <taxon>Rhabditida</taxon>
        <taxon>Tylenchina</taxon>
        <taxon>Tylenchomorpha</taxon>
        <taxon>Sphaerularioidea</taxon>
        <taxon>Anguinidae</taxon>
        <taxon>Anguininae</taxon>
        <taxon>Ditylenchus</taxon>
    </lineage>
</organism>
<dbReference type="EC" id="2.4.1.-" evidence="8"/>
<dbReference type="Pfam" id="PF01697">
    <property type="entry name" value="Glyco_transf_92"/>
    <property type="match status" value="1"/>
</dbReference>
<gene>
    <name evidence="9" type="ORF">DdX_02893</name>
</gene>
<evidence type="ECO:0000256" key="5">
    <source>
        <dbReference type="ARBA" id="ARBA00022692"/>
    </source>
</evidence>
<keyword evidence="7" id="KW-0472">Membrane</keyword>
<evidence type="ECO:0000256" key="2">
    <source>
        <dbReference type="ARBA" id="ARBA00007647"/>
    </source>
</evidence>
<sequence>MNRRLDVVACFSPLFYNERWQLIIPTLEIYRQLGVTLQVYYIQSMLVEILRFIQLYERLNVTKVETWSKLSVMNLNPSNSSLLPLDYDPNAELEWRNQAAAHTDCLLNYREAAEFVIISDIDDVLFPRLGKTFLDEFRILSSQFPAAAGFSYNRYNTELITSNDPDDFSLSALINSARIAREWEDPKYVVKPSYVQSVWLHWPGIMDRGYMQQVPDRLNFMVHFRNWSMVDYGASIMPRMQRSFELFQYQISDVIQPPATADIEANFRKFLKENSPGEILFDNLPRQVRYYPLIAECYNRIFYARAKRPQNCPGPMRCHLPPIEGLQCALANHEQYNHKAINSRVMVHFPNSPQGQFIISHTGCRM</sequence>
<evidence type="ECO:0000313" key="10">
    <source>
        <dbReference type="Proteomes" id="UP001201812"/>
    </source>
</evidence>
<keyword evidence="4 8" id="KW-0808">Transferase</keyword>
<dbReference type="EMBL" id="JAKKPZ010000002">
    <property type="protein sequence ID" value="KAI1726192.1"/>
    <property type="molecule type" value="Genomic_DNA"/>
</dbReference>